<sequence length="235" mass="27148">MSDTGRHWKSEELILFGLWLWKIGEYGHAMLCIHAPNWGLKIGEQLKLTWSDVFDLETGMPLAELPMFGGNSNRPIRNVVRENLIEAVKVLGVKEGDAPLYVNSKTGKPLTSSTLNRELQRFAKMYLAEIKQRTGLEFDLKEIKTNAFEIAFAKDVTRENNYIKEIYPVLSRYMGHRTVKDTIALLEEEPGKPHSLEIRFDHIKDNTPLSDGNLWNDKEKLNRYLERNLYLGIEE</sequence>
<dbReference type="Gene3D" id="1.10.443.10">
    <property type="entry name" value="Intergrase catalytic core"/>
    <property type="match status" value="1"/>
</dbReference>
<name>A0A972JHR9_9FLAO</name>
<keyword evidence="3" id="KW-1185">Reference proteome</keyword>
<proteinExistence type="predicted"/>
<dbReference type="SUPFAM" id="SSF56349">
    <property type="entry name" value="DNA breaking-rejoining enzymes"/>
    <property type="match status" value="1"/>
</dbReference>
<dbReference type="RefSeq" id="WP_169525434.1">
    <property type="nucleotide sequence ID" value="NZ_JAAMPU010000090.1"/>
</dbReference>
<dbReference type="EMBL" id="JAAMPU010000090">
    <property type="protein sequence ID" value="NMH26532.1"/>
    <property type="molecule type" value="Genomic_DNA"/>
</dbReference>
<evidence type="ECO:0000256" key="1">
    <source>
        <dbReference type="ARBA" id="ARBA00023172"/>
    </source>
</evidence>
<accession>A0A972JHR9</accession>
<dbReference type="GO" id="GO:0003677">
    <property type="term" value="F:DNA binding"/>
    <property type="evidence" value="ECO:0007669"/>
    <property type="project" value="InterPro"/>
</dbReference>
<dbReference type="GO" id="GO:0006310">
    <property type="term" value="P:DNA recombination"/>
    <property type="evidence" value="ECO:0007669"/>
    <property type="project" value="UniProtKB-KW"/>
</dbReference>
<evidence type="ECO:0000313" key="2">
    <source>
        <dbReference type="EMBL" id="NMH26532.1"/>
    </source>
</evidence>
<dbReference type="InterPro" id="IPR013762">
    <property type="entry name" value="Integrase-like_cat_sf"/>
</dbReference>
<comment type="caution">
    <text evidence="2">The sequence shown here is derived from an EMBL/GenBank/DDBJ whole genome shotgun (WGS) entry which is preliminary data.</text>
</comment>
<dbReference type="GO" id="GO:0015074">
    <property type="term" value="P:DNA integration"/>
    <property type="evidence" value="ECO:0007669"/>
    <property type="project" value="InterPro"/>
</dbReference>
<dbReference type="AlphaFoldDB" id="A0A972JHR9"/>
<reference evidence="2" key="1">
    <citation type="submission" date="2020-02" db="EMBL/GenBank/DDBJ databases">
        <title>Flavobacterium sp. genome.</title>
        <authorList>
            <person name="Jung H.S."/>
            <person name="Baek J.H."/>
            <person name="Jeon C.O."/>
        </authorList>
    </citation>
    <scope>NUCLEOTIDE SEQUENCE</scope>
    <source>
        <strain evidence="2">SE-s28</strain>
    </source>
</reference>
<organism evidence="2 3">
    <name type="scientific">Flavobacterium silvaticum</name>
    <dbReference type="NCBI Taxonomy" id="1852020"/>
    <lineage>
        <taxon>Bacteria</taxon>
        <taxon>Pseudomonadati</taxon>
        <taxon>Bacteroidota</taxon>
        <taxon>Flavobacteriia</taxon>
        <taxon>Flavobacteriales</taxon>
        <taxon>Flavobacteriaceae</taxon>
        <taxon>Flavobacterium</taxon>
    </lineage>
</organism>
<dbReference type="InterPro" id="IPR011010">
    <property type="entry name" value="DNA_brk_join_enz"/>
</dbReference>
<protein>
    <submittedName>
        <fullName evidence="2">Uncharacterized protein</fullName>
    </submittedName>
</protein>
<gene>
    <name evidence="2" type="ORF">G6047_00675</name>
</gene>
<evidence type="ECO:0000313" key="3">
    <source>
        <dbReference type="Proteomes" id="UP000712080"/>
    </source>
</evidence>
<dbReference type="Proteomes" id="UP000712080">
    <property type="component" value="Unassembled WGS sequence"/>
</dbReference>
<keyword evidence="1" id="KW-0233">DNA recombination</keyword>